<evidence type="ECO:0000313" key="2">
    <source>
        <dbReference type="Proteomes" id="UP001178288"/>
    </source>
</evidence>
<dbReference type="Proteomes" id="UP001178288">
    <property type="component" value="Chromosome"/>
</dbReference>
<dbReference type="KEGG" id="nnv:QNH39_02000"/>
<accession>A0AA95MSS5</accession>
<organism evidence="1 2">
    <name type="scientific">Neobacillus novalis</name>
    <dbReference type="NCBI Taxonomy" id="220687"/>
    <lineage>
        <taxon>Bacteria</taxon>
        <taxon>Bacillati</taxon>
        <taxon>Bacillota</taxon>
        <taxon>Bacilli</taxon>
        <taxon>Bacillales</taxon>
        <taxon>Bacillaceae</taxon>
        <taxon>Neobacillus</taxon>
    </lineage>
</organism>
<evidence type="ECO:0000313" key="1">
    <source>
        <dbReference type="EMBL" id="WHY86676.1"/>
    </source>
</evidence>
<dbReference type="AlphaFoldDB" id="A0AA95MSS5"/>
<sequence length="40" mass="4505">MSFKIVETIEILERTPMTLDSLHTWLSDDPMKVTPLGAGM</sequence>
<reference evidence="1" key="1">
    <citation type="submission" date="2023-05" db="EMBL/GenBank/DDBJ databases">
        <title>Comparative genomics of Bacillaceae isolates and their secondary metabolite potential.</title>
        <authorList>
            <person name="Song L."/>
            <person name="Nielsen L.J."/>
            <person name="Mohite O."/>
            <person name="Xu X."/>
            <person name="Weber T."/>
            <person name="Kovacs A.T."/>
        </authorList>
    </citation>
    <scope>NUCLEOTIDE SEQUENCE</scope>
    <source>
        <strain evidence="1">XLM17</strain>
    </source>
</reference>
<keyword evidence="2" id="KW-1185">Reference proteome</keyword>
<dbReference type="EMBL" id="CP126114">
    <property type="protein sequence ID" value="WHY86676.1"/>
    <property type="molecule type" value="Genomic_DNA"/>
</dbReference>
<gene>
    <name evidence="1" type="ORF">QNH39_02000</name>
</gene>
<protein>
    <submittedName>
        <fullName evidence="1">Uncharacterized protein</fullName>
    </submittedName>
</protein>
<proteinExistence type="predicted"/>
<dbReference type="RefSeq" id="WP_268874954.1">
    <property type="nucleotide sequence ID" value="NZ_CP126114.1"/>
</dbReference>
<name>A0AA95MSS5_9BACI</name>